<dbReference type="PANTHER" id="PTHR28570:SF3">
    <property type="entry name" value="ASPARTYL AMINOPEPTIDASE"/>
    <property type="match status" value="1"/>
</dbReference>
<evidence type="ECO:0000256" key="1">
    <source>
        <dbReference type="ARBA" id="ARBA00001335"/>
    </source>
</evidence>
<keyword evidence="7 11" id="KW-0479">Metal-binding</keyword>
<keyword evidence="10 11" id="KW-0482">Metalloprotease</keyword>
<dbReference type="NCBIfam" id="NF002759">
    <property type="entry name" value="PRK02813.1"/>
    <property type="match status" value="1"/>
</dbReference>
<comment type="catalytic activity">
    <reaction evidence="1">
        <text>Release of an N-terminal aspartate or glutamate from a peptide, with a preference for aspartate.</text>
        <dbReference type="EC" id="3.4.11.21"/>
    </reaction>
</comment>
<dbReference type="GeneID" id="5890469"/>
<evidence type="ECO:0000256" key="3">
    <source>
        <dbReference type="ARBA" id="ARBA00008290"/>
    </source>
</evidence>
<evidence type="ECO:0000256" key="4">
    <source>
        <dbReference type="ARBA" id="ARBA00011965"/>
    </source>
</evidence>
<dbReference type="GO" id="GO:0008237">
    <property type="term" value="F:metallopeptidase activity"/>
    <property type="evidence" value="ECO:0007669"/>
    <property type="project" value="UniProtKB-KW"/>
</dbReference>
<protein>
    <recommendedName>
        <fullName evidence="4">aspartyl aminopeptidase</fullName>
        <ecNumber evidence="4">3.4.11.21</ecNumber>
    </recommendedName>
</protein>
<evidence type="ECO:0000313" key="13">
    <source>
        <dbReference type="Proteomes" id="UP000001357"/>
    </source>
</evidence>
<evidence type="ECO:0000256" key="5">
    <source>
        <dbReference type="ARBA" id="ARBA00022438"/>
    </source>
</evidence>
<dbReference type="RefSeq" id="XP_001745410.1">
    <property type="nucleotide sequence ID" value="XM_001745358.1"/>
</dbReference>
<evidence type="ECO:0000256" key="10">
    <source>
        <dbReference type="ARBA" id="ARBA00023049"/>
    </source>
</evidence>
<dbReference type="FunCoup" id="A9UYA6">
    <property type="interactions" value="1202"/>
</dbReference>
<gene>
    <name evidence="12" type="ORF">MONBRDRAFT_18914</name>
</gene>
<reference evidence="12 13" key="1">
    <citation type="journal article" date="2008" name="Nature">
        <title>The genome of the choanoflagellate Monosiga brevicollis and the origin of metazoans.</title>
        <authorList>
            <consortium name="JGI Sequencing"/>
            <person name="King N."/>
            <person name="Westbrook M.J."/>
            <person name="Young S.L."/>
            <person name="Kuo A."/>
            <person name="Abedin M."/>
            <person name="Chapman J."/>
            <person name="Fairclough S."/>
            <person name="Hellsten U."/>
            <person name="Isogai Y."/>
            <person name="Letunic I."/>
            <person name="Marr M."/>
            <person name="Pincus D."/>
            <person name="Putnam N."/>
            <person name="Rokas A."/>
            <person name="Wright K.J."/>
            <person name="Zuzow R."/>
            <person name="Dirks W."/>
            <person name="Good M."/>
            <person name="Goodstein D."/>
            <person name="Lemons D."/>
            <person name="Li W."/>
            <person name="Lyons J.B."/>
            <person name="Morris A."/>
            <person name="Nichols S."/>
            <person name="Richter D.J."/>
            <person name="Salamov A."/>
            <person name="Bork P."/>
            <person name="Lim W.A."/>
            <person name="Manning G."/>
            <person name="Miller W.T."/>
            <person name="McGinnis W."/>
            <person name="Shapiro H."/>
            <person name="Tjian R."/>
            <person name="Grigoriev I.V."/>
            <person name="Rokhsar D."/>
        </authorList>
    </citation>
    <scope>NUCLEOTIDE SEQUENCE [LARGE SCALE GENOMIC DNA]</scope>
    <source>
        <strain evidence="13">MX1 / ATCC 50154</strain>
    </source>
</reference>
<keyword evidence="13" id="KW-1185">Reference proteome</keyword>
<dbReference type="GO" id="GO:0004177">
    <property type="term" value="F:aminopeptidase activity"/>
    <property type="evidence" value="ECO:0007669"/>
    <property type="project" value="UniProtKB-KW"/>
</dbReference>
<dbReference type="OMA" id="GPILKVN"/>
<evidence type="ECO:0000256" key="9">
    <source>
        <dbReference type="ARBA" id="ARBA00022833"/>
    </source>
</evidence>
<dbReference type="FunFam" id="2.30.250.10:FF:000001">
    <property type="entry name" value="Aspartyl aminopeptidase 1"/>
    <property type="match status" value="1"/>
</dbReference>
<dbReference type="EC" id="3.4.11.21" evidence="4"/>
<dbReference type="SUPFAM" id="SSF53187">
    <property type="entry name" value="Zn-dependent exopeptidases"/>
    <property type="match status" value="1"/>
</dbReference>
<evidence type="ECO:0000256" key="7">
    <source>
        <dbReference type="ARBA" id="ARBA00022723"/>
    </source>
</evidence>
<keyword evidence="8 11" id="KW-0378">Hydrolase</keyword>
<name>A9UYA6_MONBE</name>
<dbReference type="Proteomes" id="UP000001357">
    <property type="component" value="Unassembled WGS sequence"/>
</dbReference>
<dbReference type="EMBL" id="CH991549">
    <property type="protein sequence ID" value="EDQ89988.1"/>
    <property type="molecule type" value="Genomic_DNA"/>
</dbReference>
<evidence type="ECO:0000313" key="12">
    <source>
        <dbReference type="EMBL" id="EDQ89988.1"/>
    </source>
</evidence>
<evidence type="ECO:0000256" key="11">
    <source>
        <dbReference type="RuleBase" id="RU004386"/>
    </source>
</evidence>
<dbReference type="InterPro" id="IPR023358">
    <property type="entry name" value="Peptidase_M18_dom2"/>
</dbReference>
<accession>A9UYA6</accession>
<keyword evidence="6 11" id="KW-0645">Protease</keyword>
<evidence type="ECO:0000256" key="8">
    <source>
        <dbReference type="ARBA" id="ARBA00022801"/>
    </source>
</evidence>
<dbReference type="Gene3D" id="3.40.630.10">
    <property type="entry name" value="Zn peptidases"/>
    <property type="match status" value="1"/>
</dbReference>
<sequence>MAPTPAVEAAEAFLQFVDASPSPFHAVEAAKTLLSENEFEELCEGDAWNIDKGGKYYFTRNQSTLVAFTVGEQWQPGHGFSIVGAHTDSPCLRVKPNSKIAREGYLGVAVECYGGGLWHTWFDRDLGIAGRVMVGNDDGGVSQHLVRINRPILRVPNLAIHLDRDIYTNGFNPNKETHLAAVLATEAEAQLNAKKEKEDADGHHHAALVELIATECGVSPDRILDFEMCLFDTQPSAIGGLHNEFILAPRLDNLNSSFCALKALLASVAKEGSLAEDPSIRLIALFDHEEVGSDSAQGAGSALFDHTLRRLCGDGAENFARAMANSFVISADMAHAVHMNRGEKHEGLHRPKMNQGVVIKFNANQRYATNAVTASILRLLAKKAGVPLQDFVVRQDMGCGSTIGPILASGLGIRTIDVGNPQLAMHSIREMGGVKDVAYAIDLFKTFFKRFPQLDGSVHVDAWDSNP</sequence>
<dbReference type="GO" id="GO:0005737">
    <property type="term" value="C:cytoplasm"/>
    <property type="evidence" value="ECO:0007669"/>
    <property type="project" value="UniProtKB-ARBA"/>
</dbReference>
<evidence type="ECO:0000256" key="2">
    <source>
        <dbReference type="ARBA" id="ARBA00001947"/>
    </source>
</evidence>
<dbReference type="InterPro" id="IPR001948">
    <property type="entry name" value="Peptidase_M18"/>
</dbReference>
<dbReference type="PRINTS" id="PR00932">
    <property type="entry name" value="AMINO1PTASE"/>
</dbReference>
<comment type="similarity">
    <text evidence="3 11">Belongs to the peptidase M18 family.</text>
</comment>
<dbReference type="CDD" id="cd05658">
    <property type="entry name" value="M18_DAP"/>
    <property type="match status" value="1"/>
</dbReference>
<dbReference type="Gene3D" id="2.30.250.10">
    <property type="entry name" value="Aminopeptidase i, Domain 2"/>
    <property type="match status" value="1"/>
</dbReference>
<dbReference type="GO" id="GO:0006508">
    <property type="term" value="P:proteolysis"/>
    <property type="evidence" value="ECO:0007669"/>
    <property type="project" value="UniProtKB-KW"/>
</dbReference>
<organism evidence="12 13">
    <name type="scientific">Monosiga brevicollis</name>
    <name type="common">Choanoflagellate</name>
    <dbReference type="NCBI Taxonomy" id="81824"/>
    <lineage>
        <taxon>Eukaryota</taxon>
        <taxon>Choanoflagellata</taxon>
        <taxon>Craspedida</taxon>
        <taxon>Salpingoecidae</taxon>
        <taxon>Monosiga</taxon>
    </lineage>
</organism>
<comment type="cofactor">
    <cofactor evidence="2">
        <name>Zn(2+)</name>
        <dbReference type="ChEBI" id="CHEBI:29105"/>
    </cofactor>
</comment>
<dbReference type="PANTHER" id="PTHR28570">
    <property type="entry name" value="ASPARTYL AMINOPEPTIDASE"/>
    <property type="match status" value="1"/>
</dbReference>
<keyword evidence="5 11" id="KW-0031">Aminopeptidase</keyword>
<dbReference type="AlphaFoldDB" id="A9UYA6"/>
<dbReference type="MEROPS" id="M18.002"/>
<keyword evidence="9 11" id="KW-0862">Zinc</keyword>
<dbReference type="SUPFAM" id="SSF101821">
    <property type="entry name" value="Aminopeptidase/glucanase lid domain"/>
    <property type="match status" value="1"/>
</dbReference>
<dbReference type="Pfam" id="PF02127">
    <property type="entry name" value="Peptidase_M18"/>
    <property type="match status" value="1"/>
</dbReference>
<proteinExistence type="inferred from homology"/>
<dbReference type="GO" id="GO:0008270">
    <property type="term" value="F:zinc ion binding"/>
    <property type="evidence" value="ECO:0007669"/>
    <property type="project" value="InterPro"/>
</dbReference>
<dbReference type="InParanoid" id="A9UYA6"/>
<dbReference type="eggNOG" id="KOG2596">
    <property type="taxonomic scope" value="Eukaryota"/>
</dbReference>
<dbReference type="KEGG" id="mbr:MONBRDRAFT_18914"/>
<dbReference type="STRING" id="81824.A9UYA6"/>
<evidence type="ECO:0000256" key="6">
    <source>
        <dbReference type="ARBA" id="ARBA00022670"/>
    </source>
</evidence>